<dbReference type="STRING" id="231916.A0A409W9F8"/>
<feature type="compositionally biased region" description="Low complexity" evidence="1">
    <location>
        <begin position="174"/>
        <end position="183"/>
    </location>
</feature>
<dbReference type="Gene3D" id="1.20.58.2190">
    <property type="match status" value="1"/>
</dbReference>
<protein>
    <recommendedName>
        <fullName evidence="2">PUB domain-containing protein</fullName>
    </recommendedName>
</protein>
<sequence length="258" mass="28614">MSSPTPSQSAPTISPEALAEAAERRTRQATPQLSAAQLAAEHERRQKFRRLIDPGITRPNSKERAMSSMKTLLMIAENLLREPDNPKYQQFKPTNTIIKRDLVDPKGALEFAIELGFRPEVQNFQPYYTFHKQHMDSLRTGAAILKEYLDLEIEKQERADRAKKSEKEAREAAAAKASPSARSRGFMRTKIMRDELEKEQRAARAVVAANRAAAAASQAARESATPETPMPGSGHVLGLTTADDDEPPAYDNANTNSD</sequence>
<dbReference type="AlphaFoldDB" id="A0A409W9F8"/>
<dbReference type="InterPro" id="IPR036339">
    <property type="entry name" value="PUB-like_dom_sf"/>
</dbReference>
<feature type="region of interest" description="Disordered" evidence="1">
    <location>
        <begin position="160"/>
        <end position="258"/>
    </location>
</feature>
<dbReference type="Proteomes" id="UP000284706">
    <property type="component" value="Unassembled WGS sequence"/>
</dbReference>
<proteinExistence type="predicted"/>
<feature type="region of interest" description="Disordered" evidence="1">
    <location>
        <begin position="1"/>
        <end position="45"/>
    </location>
</feature>
<feature type="compositionally biased region" description="Basic and acidic residues" evidence="1">
    <location>
        <begin position="191"/>
        <end position="202"/>
    </location>
</feature>
<keyword evidence="4" id="KW-1185">Reference proteome</keyword>
<dbReference type="CDD" id="cd09212">
    <property type="entry name" value="PUB"/>
    <property type="match status" value="1"/>
</dbReference>
<dbReference type="InterPro" id="IPR018997">
    <property type="entry name" value="PUB_domain"/>
</dbReference>
<reference evidence="3 4" key="1">
    <citation type="journal article" date="2018" name="Evol. Lett.">
        <title>Horizontal gene cluster transfer increased hallucinogenic mushroom diversity.</title>
        <authorList>
            <person name="Reynolds H.T."/>
            <person name="Vijayakumar V."/>
            <person name="Gluck-Thaler E."/>
            <person name="Korotkin H.B."/>
            <person name="Matheny P.B."/>
            <person name="Slot J.C."/>
        </authorList>
    </citation>
    <scope>NUCLEOTIDE SEQUENCE [LARGE SCALE GENOMIC DNA]</scope>
    <source>
        <strain evidence="3 4">SRW20</strain>
    </source>
</reference>
<gene>
    <name evidence="3" type="ORF">CVT26_012092</name>
</gene>
<dbReference type="OrthoDB" id="49605at2759"/>
<name>A0A409W9F8_9AGAR</name>
<dbReference type="SUPFAM" id="SSF143503">
    <property type="entry name" value="PUG domain-like"/>
    <property type="match status" value="1"/>
</dbReference>
<organism evidence="3 4">
    <name type="scientific">Gymnopilus dilepis</name>
    <dbReference type="NCBI Taxonomy" id="231916"/>
    <lineage>
        <taxon>Eukaryota</taxon>
        <taxon>Fungi</taxon>
        <taxon>Dikarya</taxon>
        <taxon>Basidiomycota</taxon>
        <taxon>Agaricomycotina</taxon>
        <taxon>Agaricomycetes</taxon>
        <taxon>Agaricomycetidae</taxon>
        <taxon>Agaricales</taxon>
        <taxon>Agaricineae</taxon>
        <taxon>Hymenogastraceae</taxon>
        <taxon>Gymnopilus</taxon>
    </lineage>
</organism>
<dbReference type="Pfam" id="PF09409">
    <property type="entry name" value="PUB"/>
    <property type="match status" value="1"/>
</dbReference>
<comment type="caution">
    <text evidence="3">The sequence shown here is derived from an EMBL/GenBank/DDBJ whole genome shotgun (WGS) entry which is preliminary data.</text>
</comment>
<feature type="domain" description="PUB" evidence="2">
    <location>
        <begin position="62"/>
        <end position="139"/>
    </location>
</feature>
<dbReference type="EMBL" id="NHYE01005286">
    <property type="protein sequence ID" value="PPQ75131.1"/>
    <property type="molecule type" value="Genomic_DNA"/>
</dbReference>
<evidence type="ECO:0000313" key="4">
    <source>
        <dbReference type="Proteomes" id="UP000284706"/>
    </source>
</evidence>
<feature type="compositionally biased region" description="Polar residues" evidence="1">
    <location>
        <begin position="1"/>
        <end position="12"/>
    </location>
</feature>
<evidence type="ECO:0000256" key="1">
    <source>
        <dbReference type="SAM" id="MobiDB-lite"/>
    </source>
</evidence>
<feature type="compositionally biased region" description="Low complexity" evidence="1">
    <location>
        <begin position="203"/>
        <end position="223"/>
    </location>
</feature>
<accession>A0A409W9F8</accession>
<evidence type="ECO:0000259" key="2">
    <source>
        <dbReference type="Pfam" id="PF09409"/>
    </source>
</evidence>
<dbReference type="InParanoid" id="A0A409W9F8"/>
<evidence type="ECO:0000313" key="3">
    <source>
        <dbReference type="EMBL" id="PPQ75131.1"/>
    </source>
</evidence>
<feature type="compositionally biased region" description="Basic and acidic residues" evidence="1">
    <location>
        <begin position="160"/>
        <end position="173"/>
    </location>
</feature>